<dbReference type="RefSeq" id="WP_052467324.1">
    <property type="nucleotide sequence ID" value="NZ_AP014680.1"/>
</dbReference>
<feature type="transmembrane region" description="Helical" evidence="1">
    <location>
        <begin position="162"/>
        <end position="178"/>
    </location>
</feature>
<feature type="transmembrane region" description="Helical" evidence="1">
    <location>
        <begin position="267"/>
        <end position="287"/>
    </location>
</feature>
<feature type="transmembrane region" description="Helical" evidence="1">
    <location>
        <begin position="404"/>
        <end position="421"/>
    </location>
</feature>
<feature type="transmembrane region" description="Helical" evidence="1">
    <location>
        <begin position="190"/>
        <end position="215"/>
    </location>
</feature>
<dbReference type="InterPro" id="IPR018580">
    <property type="entry name" value="Uncharacterised_YfhO"/>
</dbReference>
<feature type="transmembrane region" description="Helical" evidence="1">
    <location>
        <begin position="293"/>
        <end position="312"/>
    </location>
</feature>
<dbReference type="PANTHER" id="PTHR38454:SF1">
    <property type="entry name" value="INTEGRAL MEMBRANE PROTEIN"/>
    <property type="match status" value="1"/>
</dbReference>
<feature type="transmembrane region" description="Helical" evidence="1">
    <location>
        <begin position="12"/>
        <end position="32"/>
    </location>
</feature>
<keyword evidence="1" id="KW-0472">Membrane</keyword>
<dbReference type="KEGG" id="lho:LOOC260_113060"/>
<dbReference type="HOGENOM" id="CLU_008413_1_0_9"/>
<dbReference type="STRING" id="1291742.LOOC260_113060"/>
<protein>
    <submittedName>
        <fullName evidence="2">Glycosyltransferase</fullName>
    </submittedName>
</protein>
<feature type="transmembrane region" description="Helical" evidence="1">
    <location>
        <begin position="433"/>
        <end position="450"/>
    </location>
</feature>
<reference evidence="2 3" key="1">
    <citation type="submission" date="2014-11" db="EMBL/GenBank/DDBJ databases">
        <title>Complete genome sequence and analysis of Lactobacillus hokkaidonensis LOOC260T.</title>
        <authorList>
            <person name="Tanizawa Y."/>
            <person name="Tohno M."/>
            <person name="Kaminuma E."/>
            <person name="Nakamura Y."/>
            <person name="Arita M."/>
        </authorList>
    </citation>
    <scope>NUCLEOTIDE SEQUENCE [LARGE SCALE GENOMIC DNA]</scope>
    <source>
        <strain evidence="2 3">LOOC260</strain>
    </source>
</reference>
<keyword evidence="1" id="KW-0812">Transmembrane</keyword>
<evidence type="ECO:0000313" key="3">
    <source>
        <dbReference type="Proteomes" id="UP000031620"/>
    </source>
</evidence>
<dbReference type="PANTHER" id="PTHR38454">
    <property type="entry name" value="INTEGRAL MEMBRANE PROTEIN-RELATED"/>
    <property type="match status" value="1"/>
</dbReference>
<evidence type="ECO:0000313" key="2">
    <source>
        <dbReference type="EMBL" id="BAP85842.1"/>
    </source>
</evidence>
<feature type="transmembrane region" description="Helical" evidence="1">
    <location>
        <begin position="353"/>
        <end position="371"/>
    </location>
</feature>
<gene>
    <name evidence="2" type="ORF">LOOC260_113060</name>
</gene>
<feature type="transmembrane region" description="Helical" evidence="1">
    <location>
        <begin position="235"/>
        <end position="255"/>
    </location>
</feature>
<dbReference type="Pfam" id="PF09586">
    <property type="entry name" value="YfhO"/>
    <property type="match status" value="1"/>
</dbReference>
<proteinExistence type="predicted"/>
<accession>A0A0A1GU92</accession>
<feature type="transmembrane region" description="Helical" evidence="1">
    <location>
        <begin position="107"/>
        <end position="127"/>
    </location>
</feature>
<feature type="transmembrane region" description="Helical" evidence="1">
    <location>
        <begin position="378"/>
        <end position="398"/>
    </location>
</feature>
<name>A0A0A1GU92_9LACO</name>
<feature type="transmembrane region" description="Helical" evidence="1">
    <location>
        <begin position="321"/>
        <end position="341"/>
    </location>
</feature>
<keyword evidence="2" id="KW-0808">Transferase</keyword>
<sequence length="937" mass="104536">MSLRQKLSKNIYINYAFCFLLIGILVFAVVPISKSTLIWNSDGITQHYPALLYWRKLLRGLVFHHHLFAQWNWNIGLGSDTFQVFSYYVMGDIFTYPAILFSQAHMAAYYSILIVVRLFLAGITFIFAAKRLIPHVKPASILIASFVYVFSGYSAYVTFAHPFFLNPLIILPLLIYSINKSLTTKKTTLLFIMTAWALFNNFYLGAVMGIGMAIYWVILLITNPQLRQLKLNLKLILSVIGGIGLSAVLFVPSMYQLLNSARSSSQVANGMTVYPLAYYLTLPGMAISNYSRPYWVTGGILAIGVIAILWSLRRFRQFKTINLTFTISGIILLVPFLAALMNGGSSPSNRWTFLVMFPIAIAVIHLLDNLVTVDRKDLIIFTIAGLLMAISLFITHSFSFTFDLGGVLIIYGCFVILLLLAQNIHTINITPNKIAAIILILTSLNAVIIMRDRHTNQFSQSKTMLMTSSATQQLTNAQKAYETEATPKSADSSRSLIDGQLQNYLGKAPADNLPILAETKNINSYWSLQNTYLSKLNNELENNTGNPNDVTNNADYRSLMLQYFGVSRFFKNSDNEFEPAGYEDSGTATNSQELLTADQTIPLIYHSAGTMSQQQFNRLDPSQKEAALINNTITKKAKTTSNQTLLNQVIKVPFSYLNGDTVTKKHVSVTMPSTKIDPFITIDSTQKNIKGYELHAHISNISFHSGSLNQRYQNATNNYIQTHSEEMMLSGQDTDLRYSTQLFKLNWLRKNATSISGNTGTFSIQLGYGETTNVFEQMGNDNLSFYDPKASTTLNLGTVKSSENLVSLSLPSSGKYDFDLTLWAVPTGSAVTKAINKNTPAKNIRLQKNSVTADYQAKRSGILATTIPYSTGWHLKGSTSKLPRVNEAFVGIPIKSGHNHLQLVYQTPLLKVSFIISTVCFLSLLCLALFEFRPVKK</sequence>
<dbReference type="Proteomes" id="UP000031620">
    <property type="component" value="Chromosome"/>
</dbReference>
<keyword evidence="1" id="KW-1133">Transmembrane helix</keyword>
<feature type="transmembrane region" description="Helical" evidence="1">
    <location>
        <begin position="909"/>
        <end position="930"/>
    </location>
</feature>
<evidence type="ECO:0000256" key="1">
    <source>
        <dbReference type="SAM" id="Phobius"/>
    </source>
</evidence>
<dbReference type="EMBL" id="AP014680">
    <property type="protein sequence ID" value="BAP85842.1"/>
    <property type="molecule type" value="Genomic_DNA"/>
</dbReference>
<dbReference type="AlphaFoldDB" id="A0A0A1GU92"/>
<dbReference type="GO" id="GO:0016740">
    <property type="term" value="F:transferase activity"/>
    <property type="evidence" value="ECO:0007669"/>
    <property type="project" value="UniProtKB-KW"/>
</dbReference>
<organism evidence="2 3">
    <name type="scientific">Paucilactobacillus hokkaidonensis JCM 18461</name>
    <dbReference type="NCBI Taxonomy" id="1291742"/>
    <lineage>
        <taxon>Bacteria</taxon>
        <taxon>Bacillati</taxon>
        <taxon>Bacillota</taxon>
        <taxon>Bacilli</taxon>
        <taxon>Lactobacillales</taxon>
        <taxon>Lactobacillaceae</taxon>
        <taxon>Paucilactobacillus</taxon>
    </lineage>
</organism>